<feature type="compositionally biased region" description="Acidic residues" evidence="1">
    <location>
        <begin position="34"/>
        <end position="43"/>
    </location>
</feature>
<sequence length="142" mass="16282">SFPLDFPLQRHFEDYNTGYITTPTHHTDYRNADNDEDDDEEDYSVSVSAIMQRRASVRGYRRKSSSRNSRRASSPMDHVLDNVERRRSSVYTTSSEVVPDTRKFTQHTTPIKTTLICGQSASGPYNTLQGKCILQPQRSYSP</sequence>
<keyword evidence="3" id="KW-1185">Reference proteome</keyword>
<dbReference type="EMBL" id="JRES01001492">
    <property type="protein sequence ID" value="KNC22493.1"/>
    <property type="molecule type" value="Genomic_DNA"/>
</dbReference>
<evidence type="ECO:0000313" key="3">
    <source>
        <dbReference type="Proteomes" id="UP000037069"/>
    </source>
</evidence>
<evidence type="ECO:0000256" key="1">
    <source>
        <dbReference type="SAM" id="MobiDB-lite"/>
    </source>
</evidence>
<protein>
    <submittedName>
        <fullName evidence="2">Uncharacterized protein</fullName>
    </submittedName>
</protein>
<name>A0A0L0BR79_LUCCU</name>
<feature type="region of interest" description="Disordered" evidence="1">
    <location>
        <begin position="18"/>
        <end position="78"/>
    </location>
</feature>
<organism evidence="2 3">
    <name type="scientific">Lucilia cuprina</name>
    <name type="common">Green bottle fly</name>
    <name type="synonym">Australian sheep blowfly</name>
    <dbReference type="NCBI Taxonomy" id="7375"/>
    <lineage>
        <taxon>Eukaryota</taxon>
        <taxon>Metazoa</taxon>
        <taxon>Ecdysozoa</taxon>
        <taxon>Arthropoda</taxon>
        <taxon>Hexapoda</taxon>
        <taxon>Insecta</taxon>
        <taxon>Pterygota</taxon>
        <taxon>Neoptera</taxon>
        <taxon>Endopterygota</taxon>
        <taxon>Diptera</taxon>
        <taxon>Brachycera</taxon>
        <taxon>Muscomorpha</taxon>
        <taxon>Oestroidea</taxon>
        <taxon>Calliphoridae</taxon>
        <taxon>Luciliinae</taxon>
        <taxon>Lucilia</taxon>
    </lineage>
</organism>
<reference evidence="2 3" key="1">
    <citation type="journal article" date="2015" name="Nat. Commun.">
        <title>Lucilia cuprina genome unlocks parasitic fly biology to underpin future interventions.</title>
        <authorList>
            <person name="Anstead C.A."/>
            <person name="Korhonen P.K."/>
            <person name="Young N.D."/>
            <person name="Hall R.S."/>
            <person name="Jex A.R."/>
            <person name="Murali S.C."/>
            <person name="Hughes D.S."/>
            <person name="Lee S.F."/>
            <person name="Perry T."/>
            <person name="Stroehlein A.J."/>
            <person name="Ansell B.R."/>
            <person name="Breugelmans B."/>
            <person name="Hofmann A."/>
            <person name="Qu J."/>
            <person name="Dugan S."/>
            <person name="Lee S.L."/>
            <person name="Chao H."/>
            <person name="Dinh H."/>
            <person name="Han Y."/>
            <person name="Doddapaneni H.V."/>
            <person name="Worley K.C."/>
            <person name="Muzny D.M."/>
            <person name="Ioannidis P."/>
            <person name="Waterhouse R.M."/>
            <person name="Zdobnov E.M."/>
            <person name="James P.J."/>
            <person name="Bagnall N.H."/>
            <person name="Kotze A.C."/>
            <person name="Gibbs R.A."/>
            <person name="Richards S."/>
            <person name="Batterham P."/>
            <person name="Gasser R.B."/>
        </authorList>
    </citation>
    <scope>NUCLEOTIDE SEQUENCE [LARGE SCALE GENOMIC DNA]</scope>
    <source>
        <strain evidence="2 3">LS</strain>
        <tissue evidence="2">Full body</tissue>
    </source>
</reference>
<dbReference type="AlphaFoldDB" id="A0A0L0BR79"/>
<proteinExistence type="predicted"/>
<feature type="non-terminal residue" evidence="2">
    <location>
        <position position="1"/>
    </location>
</feature>
<feature type="compositionally biased region" description="Basic residues" evidence="1">
    <location>
        <begin position="55"/>
        <end position="70"/>
    </location>
</feature>
<accession>A0A0L0BR79</accession>
<gene>
    <name evidence="2" type="ORF">FF38_08834</name>
</gene>
<comment type="caution">
    <text evidence="2">The sequence shown here is derived from an EMBL/GenBank/DDBJ whole genome shotgun (WGS) entry which is preliminary data.</text>
</comment>
<evidence type="ECO:0000313" key="2">
    <source>
        <dbReference type="EMBL" id="KNC22493.1"/>
    </source>
</evidence>
<dbReference type="Proteomes" id="UP000037069">
    <property type="component" value="Unassembled WGS sequence"/>
</dbReference>